<dbReference type="EC" id="2.5.1.-" evidence="2"/>
<dbReference type="PATRIC" id="fig|1503.3.peg.2681"/>
<dbReference type="NCBIfam" id="TIGR00055">
    <property type="entry name" value="uppS"/>
    <property type="match status" value="1"/>
</dbReference>
<protein>
    <recommendedName>
        <fullName evidence="2">Isoprenyl transferase</fullName>
        <ecNumber evidence="2">2.5.1.-</ecNumber>
    </recommendedName>
</protein>
<dbReference type="OrthoDB" id="4191603at2"/>
<evidence type="ECO:0000313" key="4">
    <source>
        <dbReference type="Proteomes" id="UP000037267"/>
    </source>
</evidence>
<dbReference type="GO" id="GO:0030145">
    <property type="term" value="F:manganese ion binding"/>
    <property type="evidence" value="ECO:0007669"/>
    <property type="project" value="TreeGrafter"/>
</dbReference>
<feature type="binding site" evidence="2">
    <location>
        <position position="33"/>
    </location>
    <ligand>
        <name>Mg(2+)</name>
        <dbReference type="ChEBI" id="CHEBI:18420"/>
    </ligand>
</feature>
<evidence type="ECO:0000256" key="1">
    <source>
        <dbReference type="ARBA" id="ARBA00022679"/>
    </source>
</evidence>
<feature type="active site" evidence="2">
    <location>
        <position position="33"/>
    </location>
</feature>
<dbReference type="Pfam" id="PF01255">
    <property type="entry name" value="Prenyltransf"/>
    <property type="match status" value="1"/>
</dbReference>
<feature type="binding site" evidence="2">
    <location>
        <position position="84"/>
    </location>
    <ligand>
        <name>substrate</name>
    </ligand>
</feature>
<accession>A0A0L0WBE4</accession>
<organism evidence="3 4">
    <name type="scientific">Gottschalkia purinilytica</name>
    <name type="common">Clostridium purinilyticum</name>
    <dbReference type="NCBI Taxonomy" id="1503"/>
    <lineage>
        <taxon>Bacteria</taxon>
        <taxon>Bacillati</taxon>
        <taxon>Bacillota</taxon>
        <taxon>Tissierellia</taxon>
        <taxon>Tissierellales</taxon>
        <taxon>Gottschalkiaceae</taxon>
        <taxon>Gottschalkia</taxon>
    </lineage>
</organism>
<dbReference type="InterPro" id="IPR001441">
    <property type="entry name" value="UPP_synth-like"/>
</dbReference>
<proteinExistence type="inferred from homology"/>
<keyword evidence="2" id="KW-0479">Metal-binding</keyword>
<dbReference type="PROSITE" id="PS01066">
    <property type="entry name" value="UPP_SYNTHASE"/>
    <property type="match status" value="1"/>
</dbReference>
<feature type="binding site" evidence="2">
    <location>
        <begin position="207"/>
        <end position="209"/>
    </location>
    <ligand>
        <name>substrate</name>
    </ligand>
</feature>
<feature type="binding site" evidence="2">
    <location>
        <position position="50"/>
    </location>
    <ligand>
        <name>substrate</name>
    </ligand>
</feature>
<comment type="cofactor">
    <cofactor evidence="2">
        <name>Mg(2+)</name>
        <dbReference type="ChEBI" id="CHEBI:18420"/>
    </cofactor>
    <text evidence="2">Binds 2 magnesium ions per subunit.</text>
</comment>
<feature type="binding site" evidence="2">
    <location>
        <begin position="78"/>
        <end position="80"/>
    </location>
    <ligand>
        <name>substrate</name>
    </ligand>
</feature>
<dbReference type="Proteomes" id="UP000037267">
    <property type="component" value="Unassembled WGS sequence"/>
</dbReference>
<comment type="function">
    <text evidence="2">Catalyzes the condensation of isopentenyl diphosphate (IPP) with allylic pyrophosphates generating different type of terpenoids.</text>
</comment>
<feature type="binding site" evidence="2">
    <location>
        <begin position="34"/>
        <end position="37"/>
    </location>
    <ligand>
        <name>substrate</name>
    </ligand>
</feature>
<dbReference type="STRING" id="1503.CLPU_5c01560"/>
<keyword evidence="4" id="KW-1185">Reference proteome</keyword>
<feature type="binding site" evidence="2">
    <location>
        <position position="220"/>
    </location>
    <ligand>
        <name>Mg(2+)</name>
        <dbReference type="ChEBI" id="CHEBI:18420"/>
    </ligand>
</feature>
<evidence type="ECO:0000256" key="2">
    <source>
        <dbReference type="HAMAP-Rule" id="MF_01139"/>
    </source>
</evidence>
<reference evidence="4" key="1">
    <citation type="submission" date="2015-07" db="EMBL/GenBank/DDBJ databases">
        <title>Draft genome sequence of the purine-degrading Gottschalkia purinilyticum DSM 1384 (formerly Clostridium purinilyticum).</title>
        <authorList>
            <person name="Poehlein A."/>
            <person name="Schiel-Bengelsdorf B."/>
            <person name="Bengelsdorf F.R."/>
            <person name="Daniel R."/>
            <person name="Duerre P."/>
        </authorList>
    </citation>
    <scope>NUCLEOTIDE SEQUENCE [LARGE SCALE GENOMIC DNA]</scope>
    <source>
        <strain evidence="4">DSM 1384</strain>
    </source>
</reference>
<comment type="subunit">
    <text evidence="2">Homodimer.</text>
</comment>
<dbReference type="EMBL" id="LGSS01000005">
    <property type="protein sequence ID" value="KNF08849.1"/>
    <property type="molecule type" value="Genomic_DNA"/>
</dbReference>
<dbReference type="RefSeq" id="WP_050354945.1">
    <property type="nucleotide sequence ID" value="NZ_LGSS01000005.1"/>
</dbReference>
<dbReference type="HAMAP" id="MF_01139">
    <property type="entry name" value="ISPT"/>
    <property type="match status" value="1"/>
</dbReference>
<keyword evidence="1 2" id="KW-0808">Transferase</keyword>
<feature type="binding site" evidence="2">
    <location>
        <position position="82"/>
    </location>
    <ligand>
        <name>substrate</name>
    </ligand>
</feature>
<feature type="binding site" evidence="2">
    <location>
        <position position="46"/>
    </location>
    <ligand>
        <name>substrate</name>
    </ligand>
</feature>
<feature type="active site" description="Proton acceptor" evidence="2">
    <location>
        <position position="81"/>
    </location>
</feature>
<dbReference type="PANTHER" id="PTHR10291">
    <property type="entry name" value="DEHYDRODOLICHYL DIPHOSPHATE SYNTHASE FAMILY MEMBER"/>
    <property type="match status" value="1"/>
</dbReference>
<dbReference type="Gene3D" id="3.40.1180.10">
    <property type="entry name" value="Decaprenyl diphosphate synthase-like"/>
    <property type="match status" value="1"/>
</dbReference>
<feature type="binding site" evidence="2">
    <location>
        <position position="201"/>
    </location>
    <ligand>
        <name>substrate</name>
    </ligand>
</feature>
<comment type="caution">
    <text evidence="3">The sequence shown here is derived from an EMBL/GenBank/DDBJ whole genome shotgun (WGS) entry which is preliminary data.</text>
</comment>
<name>A0A0L0WBE4_GOTPU</name>
<gene>
    <name evidence="3" type="primary">uppS</name>
    <name evidence="3" type="ORF">CLPU_5c01560</name>
</gene>
<dbReference type="SUPFAM" id="SSF64005">
    <property type="entry name" value="Undecaprenyl diphosphate synthase"/>
    <property type="match status" value="1"/>
</dbReference>
<dbReference type="GO" id="GO:0008834">
    <property type="term" value="F:ditrans,polycis-undecaprenyl-diphosphate synthase [(2E,6E)-farnesyl-diphosphate specific] activity"/>
    <property type="evidence" value="ECO:0007669"/>
    <property type="project" value="TreeGrafter"/>
</dbReference>
<dbReference type="InterPro" id="IPR036424">
    <property type="entry name" value="UPP_synth-like_sf"/>
</dbReference>
<dbReference type="AlphaFoldDB" id="A0A0L0WBE4"/>
<dbReference type="NCBIfam" id="NF011405">
    <property type="entry name" value="PRK14830.1"/>
    <property type="match status" value="1"/>
</dbReference>
<dbReference type="GO" id="GO:0000287">
    <property type="term" value="F:magnesium ion binding"/>
    <property type="evidence" value="ECO:0007669"/>
    <property type="project" value="UniProtKB-UniRule"/>
</dbReference>
<dbReference type="GO" id="GO:0005829">
    <property type="term" value="C:cytosol"/>
    <property type="evidence" value="ECO:0007669"/>
    <property type="project" value="TreeGrafter"/>
</dbReference>
<comment type="similarity">
    <text evidence="2">Belongs to the UPP synthase family.</text>
</comment>
<dbReference type="FunFam" id="3.40.1180.10:FF:000001">
    <property type="entry name" value="(2E,6E)-farnesyl-diphosphate-specific ditrans,polycis-undecaprenyl-diphosphate synthase"/>
    <property type="match status" value="1"/>
</dbReference>
<dbReference type="PANTHER" id="PTHR10291:SF0">
    <property type="entry name" value="DEHYDRODOLICHYL DIPHOSPHATE SYNTHASE 2"/>
    <property type="match status" value="1"/>
</dbReference>
<feature type="binding site" evidence="2">
    <location>
        <position position="38"/>
    </location>
    <ligand>
        <name>substrate</name>
    </ligand>
</feature>
<dbReference type="GO" id="GO:0016094">
    <property type="term" value="P:polyprenol biosynthetic process"/>
    <property type="evidence" value="ECO:0007669"/>
    <property type="project" value="TreeGrafter"/>
</dbReference>
<dbReference type="InterPro" id="IPR018520">
    <property type="entry name" value="UPP_synth-like_CS"/>
</dbReference>
<dbReference type="CDD" id="cd00475">
    <property type="entry name" value="Cis_IPPS"/>
    <property type="match status" value="1"/>
</dbReference>
<sequence length="253" mass="29559">MGKIELEKGETVDSLLKKIDMDRLPEHIAIIMDGNGRWAKKRFLPRTAGHRKGVERVKDIVKAAGNLGIKYLTVYAFSTENWKRPKDEVNSLMTLLIEFLNKELEEMHSNNIKIKVLGDLKSMPLRVRDEVEKSIEKTKNNTKMVFNIALNYGGRQEILEGIKRTVTDINNNKIKIEDLDEELFGNYLYTANQADPDILIRTSGEERISNFLLYQMAYTEFVFTDVFWPDFKEEIFYKCIIEFQHRKRRFGGI</sequence>
<evidence type="ECO:0000313" key="3">
    <source>
        <dbReference type="EMBL" id="KNF08849.1"/>
    </source>
</evidence>
<keyword evidence="2" id="KW-0460">Magnesium</keyword>